<reference evidence="2 3" key="1">
    <citation type="journal article" date="2023" name="Int. J. Mol. Sci.">
        <title>De Novo Assembly and Annotation of 11 Diverse Shrub Willow (Salix) Genomes Reveals Novel Gene Organization in Sex-Linked Regions.</title>
        <authorList>
            <person name="Hyden B."/>
            <person name="Feng K."/>
            <person name="Yates T.B."/>
            <person name="Jawdy S."/>
            <person name="Cereghino C."/>
            <person name="Smart L.B."/>
            <person name="Muchero W."/>
        </authorList>
    </citation>
    <scope>NUCLEOTIDE SEQUENCE [LARGE SCALE GENOMIC DNA]</scope>
    <source>
        <tissue evidence="2">Shoot tip</tissue>
    </source>
</reference>
<sequence length="155" mass="17581">MGQAQRNEHPSTIVDSIDFITFLELNAWPMDSCFFKYVEELQKMLLECMEFFLAGVGFSVCTMAERGPRRVGNRVSVGSAGLHLQEKSFECTGTALGRVLARRNGDRLLFFYLSLLFSFSRGCGLWLLLFFASLCNYFCEKINGDDCLLKNNAWA</sequence>
<organism evidence="2 3">
    <name type="scientific">Salix udensis</name>
    <dbReference type="NCBI Taxonomy" id="889485"/>
    <lineage>
        <taxon>Eukaryota</taxon>
        <taxon>Viridiplantae</taxon>
        <taxon>Streptophyta</taxon>
        <taxon>Embryophyta</taxon>
        <taxon>Tracheophyta</taxon>
        <taxon>Spermatophyta</taxon>
        <taxon>Magnoliopsida</taxon>
        <taxon>eudicotyledons</taxon>
        <taxon>Gunneridae</taxon>
        <taxon>Pentapetalae</taxon>
        <taxon>rosids</taxon>
        <taxon>fabids</taxon>
        <taxon>Malpighiales</taxon>
        <taxon>Salicaceae</taxon>
        <taxon>Saliceae</taxon>
        <taxon>Salix</taxon>
    </lineage>
</organism>
<dbReference type="Proteomes" id="UP001162972">
    <property type="component" value="Chromosome 11"/>
</dbReference>
<accession>A0AAD6P5D2</accession>
<comment type="caution">
    <text evidence="2">The sequence shown here is derived from an EMBL/GenBank/DDBJ whole genome shotgun (WGS) entry which is preliminary data.</text>
</comment>
<evidence type="ECO:0000313" key="2">
    <source>
        <dbReference type="EMBL" id="KAJ6417254.1"/>
    </source>
</evidence>
<keyword evidence="1" id="KW-0472">Membrane</keyword>
<keyword evidence="1" id="KW-1133">Transmembrane helix</keyword>
<dbReference type="AlphaFoldDB" id="A0AAD6P5D2"/>
<keyword evidence="1" id="KW-0812">Transmembrane</keyword>
<dbReference type="EMBL" id="JAPFFJ010000011">
    <property type="protein sequence ID" value="KAJ6417254.1"/>
    <property type="molecule type" value="Genomic_DNA"/>
</dbReference>
<protein>
    <submittedName>
        <fullName evidence="2">Uncharacterized protein</fullName>
    </submittedName>
</protein>
<keyword evidence="3" id="KW-1185">Reference proteome</keyword>
<evidence type="ECO:0000313" key="3">
    <source>
        <dbReference type="Proteomes" id="UP001162972"/>
    </source>
</evidence>
<evidence type="ECO:0000256" key="1">
    <source>
        <dbReference type="SAM" id="Phobius"/>
    </source>
</evidence>
<feature type="transmembrane region" description="Helical" evidence="1">
    <location>
        <begin position="108"/>
        <end position="132"/>
    </location>
</feature>
<name>A0AAD6P5D2_9ROSI</name>
<proteinExistence type="predicted"/>
<gene>
    <name evidence="2" type="ORF">OIU84_003044</name>
</gene>